<sequence>MFLSRMESVREDPALFHVLCSMLGVPWEKHKLYTNTRTHTQLAERVFYFFVLMLCEEVRPSPLCLVYNNPCFKPVSLHLRRGEGFRPLGDGQWTMVWQWEIPAHSHTLSPSPDRGLGNVGNMSETDIQNTCIADWNGSPGARPDVGPIVPITVESGQGAHDHYDIFMSGFVHRKNASFL</sequence>
<dbReference type="EMBL" id="KZ824953">
    <property type="protein sequence ID" value="RAH70696.1"/>
    <property type="molecule type" value="Genomic_DNA"/>
</dbReference>
<reference evidence="1" key="1">
    <citation type="submission" date="2018-02" db="EMBL/GenBank/DDBJ databases">
        <title>The genomes of Aspergillus section Nigri reveals drivers in fungal speciation.</title>
        <authorList>
            <consortium name="DOE Joint Genome Institute"/>
            <person name="Vesth T.C."/>
            <person name="Nybo J."/>
            <person name="Theobald S."/>
            <person name="Brandl J."/>
            <person name="Frisvad J.C."/>
            <person name="Nielsen K.F."/>
            <person name="Lyhne E.K."/>
            <person name="Kogle M.E."/>
            <person name="Kuo A."/>
            <person name="Riley R."/>
            <person name="Clum A."/>
            <person name="Nolan M."/>
            <person name="Lipzen A."/>
            <person name="Salamov A."/>
            <person name="Henrissat B."/>
            <person name="Wiebenga A."/>
            <person name="De vries R.P."/>
            <person name="Grigoriev I.V."/>
            <person name="Mortensen U.H."/>
            <person name="Andersen M.R."/>
            <person name="Baker S.E."/>
        </authorList>
    </citation>
    <scope>NUCLEOTIDE SEQUENCE</scope>
    <source>
        <strain evidence="1">CBS 121060</strain>
    </source>
</reference>
<accession>A0ACD1HB11</accession>
<name>A0ACD1HB11_9EURO</name>
<keyword evidence="2" id="KW-1185">Reference proteome</keyword>
<proteinExistence type="predicted"/>
<gene>
    <name evidence="1" type="ORF">BO66DRAFT_78324</name>
</gene>
<evidence type="ECO:0000313" key="2">
    <source>
        <dbReference type="Proteomes" id="UP000249661"/>
    </source>
</evidence>
<organism evidence="1 2">
    <name type="scientific">Aspergillus aculeatinus CBS 121060</name>
    <dbReference type="NCBI Taxonomy" id="1448322"/>
    <lineage>
        <taxon>Eukaryota</taxon>
        <taxon>Fungi</taxon>
        <taxon>Dikarya</taxon>
        <taxon>Ascomycota</taxon>
        <taxon>Pezizomycotina</taxon>
        <taxon>Eurotiomycetes</taxon>
        <taxon>Eurotiomycetidae</taxon>
        <taxon>Eurotiales</taxon>
        <taxon>Aspergillaceae</taxon>
        <taxon>Aspergillus</taxon>
        <taxon>Aspergillus subgen. Circumdati</taxon>
    </lineage>
</organism>
<dbReference type="Proteomes" id="UP000249661">
    <property type="component" value="Unassembled WGS sequence"/>
</dbReference>
<evidence type="ECO:0000313" key="1">
    <source>
        <dbReference type="EMBL" id="RAH70696.1"/>
    </source>
</evidence>
<protein>
    <submittedName>
        <fullName evidence="1">Uncharacterized protein</fullName>
    </submittedName>
</protein>